<gene>
    <name evidence="12" type="primary">nadE_1</name>
    <name evidence="8" type="synonym">nadE</name>
    <name evidence="12" type="ORF">NCTC503_00243</name>
</gene>
<comment type="similarity">
    <text evidence="1 8 9">Belongs to the NAD synthetase family.</text>
</comment>
<proteinExistence type="inferred from homology"/>
<keyword evidence="2 8" id="KW-0436">Ligase</keyword>
<evidence type="ECO:0000256" key="2">
    <source>
        <dbReference type="ARBA" id="ARBA00022598"/>
    </source>
</evidence>
<evidence type="ECO:0000256" key="8">
    <source>
        <dbReference type="HAMAP-Rule" id="MF_00193"/>
    </source>
</evidence>
<organism evidence="12 13">
    <name type="scientific">Hathewaya histolytica</name>
    <name type="common">Clostridium histolyticum</name>
    <dbReference type="NCBI Taxonomy" id="1498"/>
    <lineage>
        <taxon>Bacteria</taxon>
        <taxon>Bacillati</taxon>
        <taxon>Bacillota</taxon>
        <taxon>Clostridia</taxon>
        <taxon>Eubacteriales</taxon>
        <taxon>Clostridiaceae</taxon>
        <taxon>Hathewaya</taxon>
    </lineage>
</organism>
<feature type="binding site" description="in other chain" evidence="8">
    <location>
        <position position="148"/>
    </location>
    <ligand>
        <name>deamido-NAD(+)</name>
        <dbReference type="ChEBI" id="CHEBI:58437"/>
        <note>ligand shared between two neighboring subunits</note>
    </ligand>
</feature>
<dbReference type="SUPFAM" id="SSF52402">
    <property type="entry name" value="Adenine nucleotide alpha hydrolases-like"/>
    <property type="match status" value="1"/>
</dbReference>
<evidence type="ECO:0000256" key="10">
    <source>
        <dbReference type="RuleBase" id="RU003812"/>
    </source>
</evidence>
<comment type="catalytic activity">
    <reaction evidence="8 10">
        <text>deamido-NAD(+) + NH4(+) + ATP = AMP + diphosphate + NAD(+) + H(+)</text>
        <dbReference type="Rhea" id="RHEA:21188"/>
        <dbReference type="ChEBI" id="CHEBI:15378"/>
        <dbReference type="ChEBI" id="CHEBI:28938"/>
        <dbReference type="ChEBI" id="CHEBI:30616"/>
        <dbReference type="ChEBI" id="CHEBI:33019"/>
        <dbReference type="ChEBI" id="CHEBI:57540"/>
        <dbReference type="ChEBI" id="CHEBI:58437"/>
        <dbReference type="ChEBI" id="CHEBI:456215"/>
        <dbReference type="EC" id="6.3.1.5"/>
    </reaction>
</comment>
<feature type="binding site" evidence="8">
    <location>
        <position position="219"/>
    </location>
    <ligand>
        <name>ATP</name>
        <dbReference type="ChEBI" id="CHEBI:30616"/>
    </ligand>
</feature>
<dbReference type="GO" id="GO:0046872">
    <property type="term" value="F:metal ion binding"/>
    <property type="evidence" value="ECO:0007669"/>
    <property type="project" value="UniProtKB-KW"/>
</dbReference>
<keyword evidence="3 8" id="KW-0479">Metal-binding</keyword>
<name>A0A4U9QZ19_HATHI</name>
<dbReference type="Gene3D" id="3.40.50.620">
    <property type="entry name" value="HUPs"/>
    <property type="match status" value="1"/>
</dbReference>
<dbReference type="NCBIfam" id="TIGR00552">
    <property type="entry name" value="nadE"/>
    <property type="match status" value="2"/>
</dbReference>
<dbReference type="AlphaFoldDB" id="A0A4U9QZ19"/>
<reference evidence="12 13" key="1">
    <citation type="submission" date="2019-05" db="EMBL/GenBank/DDBJ databases">
        <authorList>
            <consortium name="Pathogen Informatics"/>
        </authorList>
    </citation>
    <scope>NUCLEOTIDE SEQUENCE [LARGE SCALE GENOMIC DNA]</scope>
    <source>
        <strain evidence="12 13">NCTC503</strain>
    </source>
</reference>
<evidence type="ECO:0000313" key="13">
    <source>
        <dbReference type="Proteomes" id="UP000308489"/>
    </source>
</evidence>
<dbReference type="EMBL" id="LR590481">
    <property type="protein sequence ID" value="VTQ82803.1"/>
    <property type="molecule type" value="Genomic_DNA"/>
</dbReference>
<dbReference type="GO" id="GO:0003952">
    <property type="term" value="F:NAD+ synthase (glutamine-hydrolyzing) activity"/>
    <property type="evidence" value="ECO:0007669"/>
    <property type="project" value="InterPro"/>
</dbReference>
<keyword evidence="7 8" id="KW-0520">NAD</keyword>
<dbReference type="InterPro" id="IPR014729">
    <property type="entry name" value="Rossmann-like_a/b/a_fold"/>
</dbReference>
<feature type="binding site" evidence="8">
    <location>
        <position position="168"/>
    </location>
    <ligand>
        <name>ATP</name>
        <dbReference type="ChEBI" id="CHEBI:30616"/>
    </ligand>
</feature>
<protein>
    <recommendedName>
        <fullName evidence="8 10">NH(3)-dependent NAD(+) synthetase</fullName>
        <ecNumber evidence="8 10">6.3.1.5</ecNumber>
    </recommendedName>
</protein>
<feature type="binding site" evidence="8">
    <location>
        <position position="188"/>
    </location>
    <ligand>
        <name>deamido-NAD(+)</name>
        <dbReference type="ChEBI" id="CHEBI:58437"/>
        <note>ligand shared between two neighboring subunits</note>
    </ligand>
</feature>
<dbReference type="GO" id="GO:0005524">
    <property type="term" value="F:ATP binding"/>
    <property type="evidence" value="ECO:0007669"/>
    <property type="project" value="UniProtKB-UniRule"/>
</dbReference>
<dbReference type="InterPro" id="IPR022310">
    <property type="entry name" value="NAD/GMP_synthase"/>
</dbReference>
<evidence type="ECO:0000313" key="12">
    <source>
        <dbReference type="EMBL" id="VTQ82803.1"/>
    </source>
</evidence>
<evidence type="ECO:0000256" key="1">
    <source>
        <dbReference type="ARBA" id="ARBA00005859"/>
    </source>
</evidence>
<comment type="pathway">
    <text evidence="8">Cofactor biosynthesis; NAD(+) biosynthesis; NAD(+) from deamido-NAD(+) (ammonia route): step 1/1.</text>
</comment>
<sequence>MTGINEIEDFIKDILKKYRYDGAVVGISGGLDSAVTAALCVKALGKEKVHGILLPERDSSRETMKDSILVCDSLGISYKTIPITKTLKSIGVYPTKLPMFMIPNFIKKKYIMRKWRTLPKKDAFLEDLSGTGNREFLKNIASYRVKHRVRMCYLYLEAEKINYAVVGTTNKTEYLTGFYVKWGDGASDIEPLIHLYKTKIYDLARDLNVPEKIIKKAPSPDLIPGITDEFVFGTSYKTLDRILMNIESGKALNEEDVGKVDRIKKIVEVSNKRELIMYGLEDYKGDKIKSKIKIII</sequence>
<evidence type="ECO:0000259" key="11">
    <source>
        <dbReference type="Pfam" id="PF02540"/>
    </source>
</evidence>
<evidence type="ECO:0000256" key="5">
    <source>
        <dbReference type="ARBA" id="ARBA00022840"/>
    </source>
</evidence>
<dbReference type="KEGG" id="hhw:NCTC503_00243"/>
<comment type="subunit">
    <text evidence="8">Homodimer.</text>
</comment>
<dbReference type="Proteomes" id="UP000308489">
    <property type="component" value="Chromosome 1"/>
</dbReference>
<evidence type="ECO:0000256" key="4">
    <source>
        <dbReference type="ARBA" id="ARBA00022741"/>
    </source>
</evidence>
<dbReference type="GO" id="GO:0005737">
    <property type="term" value="C:cytoplasm"/>
    <property type="evidence" value="ECO:0007669"/>
    <property type="project" value="InterPro"/>
</dbReference>
<dbReference type="HAMAP" id="MF_00193">
    <property type="entry name" value="NadE_ammonia_dep"/>
    <property type="match status" value="1"/>
</dbReference>
<feature type="binding site" evidence="8">
    <location>
        <position position="197"/>
    </location>
    <ligand>
        <name>ATP</name>
        <dbReference type="ChEBI" id="CHEBI:30616"/>
    </ligand>
</feature>
<evidence type="ECO:0000256" key="6">
    <source>
        <dbReference type="ARBA" id="ARBA00022842"/>
    </source>
</evidence>
<dbReference type="GO" id="GO:0004359">
    <property type="term" value="F:glutaminase activity"/>
    <property type="evidence" value="ECO:0007669"/>
    <property type="project" value="InterPro"/>
</dbReference>
<dbReference type="Pfam" id="PF02540">
    <property type="entry name" value="NAD_synthase"/>
    <property type="match status" value="2"/>
</dbReference>
<keyword evidence="13" id="KW-1185">Reference proteome</keyword>
<dbReference type="UniPathway" id="UPA00253">
    <property type="reaction ID" value="UER00333"/>
</dbReference>
<feature type="binding site" evidence="8">
    <location>
        <begin position="26"/>
        <end position="33"/>
    </location>
    <ligand>
        <name>ATP</name>
        <dbReference type="ChEBI" id="CHEBI:30616"/>
    </ligand>
</feature>
<feature type="domain" description="NAD/GMP synthase" evidence="11">
    <location>
        <begin position="4"/>
        <end position="89"/>
    </location>
</feature>
<dbReference type="EC" id="6.3.1.5" evidence="8 10"/>
<keyword evidence="4 8" id="KW-0547">Nucleotide-binding</keyword>
<keyword evidence="6 8" id="KW-0460">Magnesium</keyword>
<comment type="function">
    <text evidence="8">Catalyzes the ATP-dependent amidation of deamido-NAD to form NAD. Uses ammonia as a nitrogen source.</text>
</comment>
<feature type="binding site" evidence="8">
    <location>
        <position position="173"/>
    </location>
    <ligand>
        <name>Mg(2+)</name>
        <dbReference type="ChEBI" id="CHEBI:18420"/>
    </ligand>
</feature>
<accession>A0A4U9QZ19</accession>
<dbReference type="OrthoDB" id="9803818at2"/>
<feature type="domain" description="NAD/GMP synthase" evidence="11">
    <location>
        <begin position="138"/>
        <end position="255"/>
    </location>
</feature>
<evidence type="ECO:0000256" key="7">
    <source>
        <dbReference type="ARBA" id="ARBA00023027"/>
    </source>
</evidence>
<feature type="binding site" evidence="8">
    <location>
        <position position="32"/>
    </location>
    <ligand>
        <name>Mg(2+)</name>
        <dbReference type="ChEBI" id="CHEBI:18420"/>
    </ligand>
</feature>
<dbReference type="GO" id="GO:0008795">
    <property type="term" value="F:NAD+ synthase activity"/>
    <property type="evidence" value="ECO:0007669"/>
    <property type="project" value="UniProtKB-UniRule"/>
</dbReference>
<keyword evidence="5 8" id="KW-0067">ATP-binding</keyword>
<dbReference type="CDD" id="cd00553">
    <property type="entry name" value="NAD_synthase"/>
    <property type="match status" value="1"/>
</dbReference>
<dbReference type="RefSeq" id="WP_138209066.1">
    <property type="nucleotide sequence ID" value="NZ_CBCRUQ010000010.1"/>
</dbReference>
<dbReference type="PANTHER" id="PTHR23090:SF9">
    <property type="entry name" value="GLUTAMINE-DEPENDENT NAD(+) SYNTHETASE"/>
    <property type="match status" value="1"/>
</dbReference>
<comment type="caution">
    <text evidence="8">Lacks conserved residue(s) required for the propagation of feature annotation.</text>
</comment>
<dbReference type="GO" id="GO:0009435">
    <property type="term" value="P:NAD+ biosynthetic process"/>
    <property type="evidence" value="ECO:0007669"/>
    <property type="project" value="UniProtKB-UniRule"/>
</dbReference>
<evidence type="ECO:0000256" key="9">
    <source>
        <dbReference type="RuleBase" id="RU003811"/>
    </source>
</evidence>
<evidence type="ECO:0000256" key="3">
    <source>
        <dbReference type="ARBA" id="ARBA00022723"/>
    </source>
</evidence>
<dbReference type="InterPro" id="IPR022926">
    <property type="entry name" value="NH(3)-dep_NAD(+)_synth"/>
</dbReference>
<dbReference type="InterPro" id="IPR003694">
    <property type="entry name" value="NAD_synthase"/>
</dbReference>
<dbReference type="PANTHER" id="PTHR23090">
    <property type="entry name" value="NH 3 /GLUTAMINE-DEPENDENT NAD + SYNTHETASE"/>
    <property type="match status" value="1"/>
</dbReference>
<feature type="binding site" description="in other chain" evidence="8">
    <location>
        <position position="181"/>
    </location>
    <ligand>
        <name>deamido-NAD(+)</name>
        <dbReference type="ChEBI" id="CHEBI:58437"/>
        <note>ligand shared between two neighboring subunits</note>
    </ligand>
</feature>